<feature type="chain" id="PRO_5039401121" description="Gram-positive cocci surface proteins LPxTG domain-containing protein" evidence="3">
    <location>
        <begin position="28"/>
        <end position="423"/>
    </location>
</feature>
<dbReference type="Proteomes" id="UP000540506">
    <property type="component" value="Unassembled WGS sequence"/>
</dbReference>
<feature type="compositionally biased region" description="Low complexity" evidence="1">
    <location>
        <begin position="342"/>
        <end position="351"/>
    </location>
</feature>
<keyword evidence="2" id="KW-1133">Transmembrane helix</keyword>
<keyword evidence="3" id="KW-0732">Signal</keyword>
<dbReference type="RefSeq" id="WP_184936563.1">
    <property type="nucleotide sequence ID" value="NZ_JACHJV010000001.1"/>
</dbReference>
<sequence length="423" mass="41845">MRRSLALAAVGTLASSVVLTGAPAALAAAPFAMPAIVATGSTPPAPAPGTASSSAPGAGTGDAQGAAGESAQRQGQIDQAVPAAVRPRLAVQDLRDKINAGAAPTEFTVRLTNPSHSDLVFYPALRVDDKSGDFDNAALTVDYRRGRQDWRPSTVPTYLDTVRLLGPLDQGGVPTPDALIFVKAGTSVSIEVRLGLPADSPTGPAFAQFISYWAPVDAEQQPTQAGEMSASRPAYFCVLPPGTPKPSQSPTQSGSATPSPSPSATVTPSPSASADSSATPSAKPSPSRTSSPTPSASASAPATATAAPTRSATPSTPAASVSPVTVPPAGVVPVTPSPSSPSSPDTGTVTPFPVPPPAAAAVPIPATAVQQAQAAAASQEKSLAFTGGGSDAGPIAVTGAAVFALGVGTLVLLRRRKGGARHS</sequence>
<keyword evidence="2" id="KW-0472">Membrane</keyword>
<reference evidence="4 5" key="1">
    <citation type="submission" date="2020-08" db="EMBL/GenBank/DDBJ databases">
        <title>Sequencing the genomes of 1000 actinobacteria strains.</title>
        <authorList>
            <person name="Klenk H.-P."/>
        </authorList>
    </citation>
    <scope>NUCLEOTIDE SEQUENCE [LARGE SCALE GENOMIC DNA]</scope>
    <source>
        <strain evidence="4 5">DSM 41654</strain>
    </source>
</reference>
<name>A0A7W7R3C0_KITKI</name>
<feature type="region of interest" description="Disordered" evidence="1">
    <location>
        <begin position="43"/>
        <end position="81"/>
    </location>
</feature>
<feature type="region of interest" description="Disordered" evidence="1">
    <location>
        <begin position="235"/>
        <end position="360"/>
    </location>
</feature>
<evidence type="ECO:0008006" key="6">
    <source>
        <dbReference type="Google" id="ProtNLM"/>
    </source>
</evidence>
<evidence type="ECO:0000313" key="4">
    <source>
        <dbReference type="EMBL" id="MBB4924640.1"/>
    </source>
</evidence>
<comment type="caution">
    <text evidence="4">The sequence shown here is derived from an EMBL/GenBank/DDBJ whole genome shotgun (WGS) entry which is preliminary data.</text>
</comment>
<evidence type="ECO:0000256" key="3">
    <source>
        <dbReference type="SAM" id="SignalP"/>
    </source>
</evidence>
<organism evidence="4 5">
    <name type="scientific">Kitasatospora kifunensis</name>
    <name type="common">Streptomyces kifunensis</name>
    <dbReference type="NCBI Taxonomy" id="58351"/>
    <lineage>
        <taxon>Bacteria</taxon>
        <taxon>Bacillati</taxon>
        <taxon>Actinomycetota</taxon>
        <taxon>Actinomycetes</taxon>
        <taxon>Kitasatosporales</taxon>
        <taxon>Streptomycetaceae</taxon>
        <taxon>Kitasatospora</taxon>
    </lineage>
</organism>
<evidence type="ECO:0000313" key="5">
    <source>
        <dbReference type="Proteomes" id="UP000540506"/>
    </source>
</evidence>
<keyword evidence="2" id="KW-0812">Transmembrane</keyword>
<feature type="signal peptide" evidence="3">
    <location>
        <begin position="1"/>
        <end position="27"/>
    </location>
</feature>
<feature type="transmembrane region" description="Helical" evidence="2">
    <location>
        <begin position="392"/>
        <end position="413"/>
    </location>
</feature>
<accession>A0A7W7R3C0</accession>
<keyword evidence="5" id="KW-1185">Reference proteome</keyword>
<proteinExistence type="predicted"/>
<gene>
    <name evidence="4" type="ORF">FHR34_003633</name>
</gene>
<feature type="compositionally biased region" description="Low complexity" evidence="1">
    <location>
        <begin position="43"/>
        <end position="68"/>
    </location>
</feature>
<dbReference type="EMBL" id="JACHJV010000001">
    <property type="protein sequence ID" value="MBB4924640.1"/>
    <property type="molecule type" value="Genomic_DNA"/>
</dbReference>
<feature type="compositionally biased region" description="Low complexity" evidence="1">
    <location>
        <begin position="246"/>
        <end position="334"/>
    </location>
</feature>
<evidence type="ECO:0000256" key="2">
    <source>
        <dbReference type="SAM" id="Phobius"/>
    </source>
</evidence>
<evidence type="ECO:0000256" key="1">
    <source>
        <dbReference type="SAM" id="MobiDB-lite"/>
    </source>
</evidence>
<dbReference type="AlphaFoldDB" id="A0A7W7R3C0"/>
<protein>
    <recommendedName>
        <fullName evidence="6">Gram-positive cocci surface proteins LPxTG domain-containing protein</fullName>
    </recommendedName>
</protein>